<dbReference type="GO" id="GO:0005960">
    <property type="term" value="C:glycine cleavage complex"/>
    <property type="evidence" value="ECO:0007669"/>
    <property type="project" value="InterPro"/>
</dbReference>
<dbReference type="AlphaFoldDB" id="A0A399SW80"/>
<dbReference type="Gene3D" id="3.40.190.10">
    <property type="entry name" value="Periplasmic binding protein-like II"/>
    <property type="match status" value="2"/>
</dbReference>
<evidence type="ECO:0000256" key="1">
    <source>
        <dbReference type="ARBA" id="ARBA00022823"/>
    </source>
</evidence>
<keyword evidence="2" id="KW-0472">Membrane</keyword>
<keyword evidence="5" id="KW-1185">Reference proteome</keyword>
<comment type="caution">
    <text evidence="4">The sequence shown here is derived from an EMBL/GenBank/DDBJ whole genome shotgun (WGS) entry which is preliminary data.</text>
</comment>
<sequence>MKTRIFITVVLLLLVIGGASSQNAGAPATNDEPVKIFATPETHSLVDSWISEYRKSNAGFNCELSSVGLAEIGSKVSDEGSLGFVMQQPGTSMSAESMWLMTLGREVIVAVYNEENPSASGISENGLSAKGLAAMVDSKTSPEGEPVNLYVLDDAEVKSSVPKFLETDAAKIAGQKVLSKEEFLAAIQKDKHAVGFCSLSTILDATEQAFAEKVKLLPIDRNENGRLDYNEKFYANPEQFERSVWIGKYPRTLVHSIYAIAPAFPENSELSDFLSWVTTSGQTAVVQNGYTELVYGEMQSNLEKLVPPVLLAEAQIDESTRSSVLLWVVLVAAALALLFAVVVYTGRKRRAKAPLLNKATLIKLLNEEALTFPKGLYFDKSHTWVFMEKSGRVRLGIDDFISNVTGEYTRVIMKSPGEKVKRMEPLVTLIRKGKQITLNSPVSGTIKEINESLVADPFTINDAPYGEGWVYKIEPSNWLREIQFFTMGNHYREWISSEFTRLKDFLACSLNIMNMEDGKLAFQEGGELMLHPLKDLDPKVWEDFQNYFINTADMY</sequence>
<feature type="chain" id="PRO_5017286911" description="Glycine cleavage system protein H" evidence="3">
    <location>
        <begin position="25"/>
        <end position="555"/>
    </location>
</feature>
<keyword evidence="3" id="KW-0732">Signal</keyword>
<name>A0A399SW80_9BACT</name>
<reference evidence="4 5" key="1">
    <citation type="submission" date="2018-08" db="EMBL/GenBank/DDBJ databases">
        <title>Pallidiluteibacterium maritimus gen. nov., sp. nov., isolated from coastal sediment.</title>
        <authorList>
            <person name="Zhou L.Y."/>
        </authorList>
    </citation>
    <scope>NUCLEOTIDE SEQUENCE [LARGE SCALE GENOMIC DNA]</scope>
    <source>
        <strain evidence="4 5">XSD2</strain>
    </source>
</reference>
<dbReference type="PANTHER" id="PTHR11715">
    <property type="entry name" value="GLYCINE CLEAVAGE SYSTEM H PROTEIN"/>
    <property type="match status" value="1"/>
</dbReference>
<keyword evidence="1" id="KW-0450">Lipoyl</keyword>
<dbReference type="OrthoDB" id="1082996at2"/>
<keyword evidence="2" id="KW-0812">Transmembrane</keyword>
<dbReference type="Gene3D" id="2.40.50.100">
    <property type="match status" value="1"/>
</dbReference>
<accession>A0A399SW80</accession>
<dbReference type="InterPro" id="IPR002930">
    <property type="entry name" value="GCV_H"/>
</dbReference>
<dbReference type="RefSeq" id="WP_119438052.1">
    <property type="nucleotide sequence ID" value="NZ_QWGR01000005.1"/>
</dbReference>
<dbReference type="SUPFAM" id="SSF51230">
    <property type="entry name" value="Single hybrid motif"/>
    <property type="match status" value="1"/>
</dbReference>
<feature type="transmembrane region" description="Helical" evidence="2">
    <location>
        <begin position="324"/>
        <end position="344"/>
    </location>
</feature>
<keyword evidence="2" id="KW-1133">Transmembrane helix</keyword>
<dbReference type="Pfam" id="PF01597">
    <property type="entry name" value="GCV_H"/>
    <property type="match status" value="1"/>
</dbReference>
<feature type="signal peptide" evidence="3">
    <location>
        <begin position="1"/>
        <end position="24"/>
    </location>
</feature>
<dbReference type="GO" id="GO:0019464">
    <property type="term" value="P:glycine decarboxylation via glycine cleavage system"/>
    <property type="evidence" value="ECO:0007669"/>
    <property type="project" value="InterPro"/>
</dbReference>
<dbReference type="InterPro" id="IPR033753">
    <property type="entry name" value="GCV_H/Fam206"/>
</dbReference>
<organism evidence="4 5">
    <name type="scientific">Maribellus luteus</name>
    <dbReference type="NCBI Taxonomy" id="2305463"/>
    <lineage>
        <taxon>Bacteria</taxon>
        <taxon>Pseudomonadati</taxon>
        <taxon>Bacteroidota</taxon>
        <taxon>Bacteroidia</taxon>
        <taxon>Marinilabiliales</taxon>
        <taxon>Prolixibacteraceae</taxon>
        <taxon>Maribellus</taxon>
    </lineage>
</organism>
<dbReference type="EMBL" id="QWGR01000005">
    <property type="protein sequence ID" value="RIJ48320.1"/>
    <property type="molecule type" value="Genomic_DNA"/>
</dbReference>
<dbReference type="GO" id="GO:0005829">
    <property type="term" value="C:cytosol"/>
    <property type="evidence" value="ECO:0007669"/>
    <property type="project" value="TreeGrafter"/>
</dbReference>
<dbReference type="CDD" id="cd06848">
    <property type="entry name" value="GCS_H"/>
    <property type="match status" value="1"/>
</dbReference>
<evidence type="ECO:0000256" key="2">
    <source>
        <dbReference type="SAM" id="Phobius"/>
    </source>
</evidence>
<evidence type="ECO:0000313" key="4">
    <source>
        <dbReference type="EMBL" id="RIJ48320.1"/>
    </source>
</evidence>
<evidence type="ECO:0000256" key="3">
    <source>
        <dbReference type="SAM" id="SignalP"/>
    </source>
</evidence>
<protein>
    <recommendedName>
        <fullName evidence="6">Glycine cleavage system protein H</fullName>
    </recommendedName>
</protein>
<gene>
    <name evidence="4" type="ORF">D1614_11360</name>
</gene>
<dbReference type="SUPFAM" id="SSF53850">
    <property type="entry name" value="Periplasmic binding protein-like II"/>
    <property type="match status" value="1"/>
</dbReference>
<dbReference type="PANTHER" id="PTHR11715:SF3">
    <property type="entry name" value="GLYCINE CLEAVAGE SYSTEM H PROTEIN-RELATED"/>
    <property type="match status" value="1"/>
</dbReference>
<dbReference type="GO" id="GO:0009249">
    <property type="term" value="P:protein lipoylation"/>
    <property type="evidence" value="ECO:0007669"/>
    <property type="project" value="TreeGrafter"/>
</dbReference>
<evidence type="ECO:0000313" key="5">
    <source>
        <dbReference type="Proteomes" id="UP000265926"/>
    </source>
</evidence>
<evidence type="ECO:0008006" key="6">
    <source>
        <dbReference type="Google" id="ProtNLM"/>
    </source>
</evidence>
<dbReference type="InterPro" id="IPR011053">
    <property type="entry name" value="Single_hybrid_motif"/>
</dbReference>
<dbReference type="Proteomes" id="UP000265926">
    <property type="component" value="Unassembled WGS sequence"/>
</dbReference>
<proteinExistence type="predicted"/>